<accession>A0A193QFK5</accession>
<dbReference type="Proteomes" id="UP000245838">
    <property type="component" value="Chromosome sggmmb4_Chromosome"/>
</dbReference>
<dbReference type="EMBL" id="LN854557">
    <property type="protein sequence ID" value="CRL43705.1"/>
    <property type="molecule type" value="Genomic_DNA"/>
</dbReference>
<organism evidence="1 2">
    <name type="scientific">Sodalis glossinidius (strain morsitans)</name>
    <dbReference type="NCBI Taxonomy" id="343509"/>
    <lineage>
        <taxon>Bacteria</taxon>
        <taxon>Pseudomonadati</taxon>
        <taxon>Pseudomonadota</taxon>
        <taxon>Gammaproteobacteria</taxon>
        <taxon>Enterobacterales</taxon>
        <taxon>Bruguierivoracaceae</taxon>
        <taxon>Sodalis</taxon>
    </lineage>
</organism>
<protein>
    <submittedName>
        <fullName evidence="1">Uncharacterized protein</fullName>
    </submittedName>
</protein>
<evidence type="ECO:0000313" key="1">
    <source>
        <dbReference type="EMBL" id="CRL43705.1"/>
    </source>
</evidence>
<gene>
    <name evidence="1" type="ORF">SGGMMB4_00210</name>
</gene>
<proteinExistence type="predicted"/>
<evidence type="ECO:0000313" key="2">
    <source>
        <dbReference type="Proteomes" id="UP000245838"/>
    </source>
</evidence>
<reference evidence="1 2" key="1">
    <citation type="submission" date="2015-05" db="EMBL/GenBank/DDBJ databases">
        <authorList>
            <person name="Goodhead I."/>
        </authorList>
    </citation>
    <scope>NUCLEOTIDE SEQUENCE [LARGE SCALE GENOMIC DNA]</scope>
    <source>
        <strain evidence="2">morsitans</strain>
    </source>
</reference>
<name>A0A193QFK5_SODGM</name>
<dbReference type="AlphaFoldDB" id="A0A193QFK5"/>
<sequence>MYYLREKAIEQQLIRAVKATGGIAYKFVSPSRRAYLTV</sequence>